<gene>
    <name evidence="4" type="ORF">GCM10011612_05860</name>
</gene>
<dbReference type="Proteomes" id="UP000614239">
    <property type="component" value="Unassembled WGS sequence"/>
</dbReference>
<accession>A0A8H9LKZ7</accession>
<dbReference type="AlphaFoldDB" id="A0A8H9LKZ7"/>
<reference evidence="4" key="1">
    <citation type="journal article" date="2014" name="Int. J. Syst. Evol. Microbiol.">
        <title>Complete genome sequence of Corynebacterium casei LMG S-19264T (=DSM 44701T), isolated from a smear-ripened cheese.</title>
        <authorList>
            <consortium name="US DOE Joint Genome Institute (JGI-PGF)"/>
            <person name="Walter F."/>
            <person name="Albersmeier A."/>
            <person name="Kalinowski J."/>
            <person name="Ruckert C."/>
        </authorList>
    </citation>
    <scope>NUCLEOTIDE SEQUENCE</scope>
    <source>
        <strain evidence="4">CGMCC 4.7372</strain>
    </source>
</reference>
<dbReference type="Pfam" id="PF25231">
    <property type="entry name" value="DUF7847"/>
    <property type="match status" value="1"/>
</dbReference>
<reference evidence="4" key="2">
    <citation type="submission" date="2020-09" db="EMBL/GenBank/DDBJ databases">
        <authorList>
            <person name="Sun Q."/>
            <person name="Zhou Y."/>
        </authorList>
    </citation>
    <scope>NUCLEOTIDE SEQUENCE</scope>
    <source>
        <strain evidence="4">CGMCC 4.7372</strain>
    </source>
</reference>
<feature type="domain" description="DUF7847" evidence="3">
    <location>
        <begin position="89"/>
        <end position="380"/>
    </location>
</feature>
<evidence type="ECO:0000256" key="1">
    <source>
        <dbReference type="SAM" id="MobiDB-lite"/>
    </source>
</evidence>
<dbReference type="RefSeq" id="WP_080461996.1">
    <property type="nucleotide sequence ID" value="NZ_BMNJ01000002.1"/>
</dbReference>
<feature type="transmembrane region" description="Helical" evidence="2">
    <location>
        <begin position="308"/>
        <end position="337"/>
    </location>
</feature>
<proteinExistence type="predicted"/>
<keyword evidence="2" id="KW-0812">Transmembrane</keyword>
<keyword evidence="2" id="KW-0472">Membrane</keyword>
<dbReference type="InterPro" id="IPR057169">
    <property type="entry name" value="DUF7847"/>
</dbReference>
<keyword evidence="5" id="KW-1185">Reference proteome</keyword>
<evidence type="ECO:0000313" key="4">
    <source>
        <dbReference type="EMBL" id="GGO96209.1"/>
    </source>
</evidence>
<protein>
    <recommendedName>
        <fullName evidence="3">DUF7847 domain-containing protein</fullName>
    </recommendedName>
</protein>
<keyword evidence="2" id="KW-1133">Transmembrane helix</keyword>
<comment type="caution">
    <text evidence="4">The sequence shown here is derived from an EMBL/GenBank/DDBJ whole genome shotgun (WGS) entry which is preliminary data.</text>
</comment>
<feature type="transmembrane region" description="Helical" evidence="2">
    <location>
        <begin position="357"/>
        <end position="379"/>
    </location>
</feature>
<evidence type="ECO:0000259" key="3">
    <source>
        <dbReference type="Pfam" id="PF25231"/>
    </source>
</evidence>
<sequence length="398" mass="41168">MSNDSSHWLPPSQPDTEDPKGIGTGGERPAPDSPGASGTPARPAYGAYGTPPAGQAPSAEGMVGDPHWGAQGFFVAPKPGVIPLRPLGIGDIISGAFESMRANPRAMFIPALLTMAVVGAINAVGSYSLGNSLLTIIPDPGTREALTPEEAVAQLPALLLGLASQLGSLVLTFLATTVLSGLLIMTVSRSVLGRVVSASEVWGRVRGRMWALIGQAALISLISFATVAVLGGLALLAVYGIIRDASSSLPPVLALLVILTAFAVAILAIALSGVFLVRFTCAPSALILEDIGIIESLKRSWRLSRGSFWRVLGTFLLAMLITQIASSLATLPISLLASANVLVGSSTLPLMAALQVFLANLVQAIILPFSAAVSALIYIDLRMRGEGLDVELRRAAQA</sequence>
<dbReference type="EMBL" id="BMNJ01000002">
    <property type="protein sequence ID" value="GGO96209.1"/>
    <property type="molecule type" value="Genomic_DNA"/>
</dbReference>
<feature type="region of interest" description="Disordered" evidence="1">
    <location>
        <begin position="1"/>
        <end position="63"/>
    </location>
</feature>
<dbReference type="OrthoDB" id="121140at2"/>
<evidence type="ECO:0000256" key="2">
    <source>
        <dbReference type="SAM" id="Phobius"/>
    </source>
</evidence>
<feature type="transmembrane region" description="Helical" evidence="2">
    <location>
        <begin position="107"/>
        <end position="129"/>
    </location>
</feature>
<feature type="transmembrane region" description="Helical" evidence="2">
    <location>
        <begin position="209"/>
        <end position="242"/>
    </location>
</feature>
<evidence type="ECO:0000313" key="5">
    <source>
        <dbReference type="Proteomes" id="UP000614239"/>
    </source>
</evidence>
<organism evidence="4 5">
    <name type="scientific">Actinomyces gaoshouyii</name>
    <dbReference type="NCBI Taxonomy" id="1960083"/>
    <lineage>
        <taxon>Bacteria</taxon>
        <taxon>Bacillati</taxon>
        <taxon>Actinomycetota</taxon>
        <taxon>Actinomycetes</taxon>
        <taxon>Actinomycetales</taxon>
        <taxon>Actinomycetaceae</taxon>
        <taxon>Actinomyces</taxon>
    </lineage>
</organism>
<feature type="transmembrane region" description="Helical" evidence="2">
    <location>
        <begin position="166"/>
        <end position="188"/>
    </location>
</feature>
<name>A0A8H9LKZ7_9ACTO</name>
<feature type="transmembrane region" description="Helical" evidence="2">
    <location>
        <begin position="254"/>
        <end position="277"/>
    </location>
</feature>